<name>D1P7R6_9GAMM</name>
<organism evidence="1 2">
    <name type="scientific">Providencia rustigianii DSM 4541</name>
    <dbReference type="NCBI Taxonomy" id="500637"/>
    <lineage>
        <taxon>Bacteria</taxon>
        <taxon>Pseudomonadati</taxon>
        <taxon>Pseudomonadota</taxon>
        <taxon>Gammaproteobacteria</taxon>
        <taxon>Enterobacterales</taxon>
        <taxon>Morganellaceae</taxon>
        <taxon>Providencia</taxon>
    </lineage>
</organism>
<evidence type="ECO:0000313" key="1">
    <source>
        <dbReference type="EMBL" id="EFB70587.1"/>
    </source>
</evidence>
<dbReference type="HOGENOM" id="CLU_264987_0_0_6"/>
<dbReference type="EMBL" id="ABXV02000060">
    <property type="protein sequence ID" value="EFB70587.1"/>
    <property type="molecule type" value="Genomic_DNA"/>
</dbReference>
<dbReference type="eggNOG" id="ENOG5033T4N">
    <property type="taxonomic scope" value="Bacteria"/>
</dbReference>
<dbReference type="STRING" id="500637.PROVRUST_08289"/>
<evidence type="ECO:0000313" key="2">
    <source>
        <dbReference type="Proteomes" id="UP000005512"/>
    </source>
</evidence>
<dbReference type="Proteomes" id="UP000005512">
    <property type="component" value="Unassembled WGS sequence"/>
</dbReference>
<protein>
    <submittedName>
        <fullName evidence="1">Uncharacterized protein</fullName>
    </submittedName>
</protein>
<comment type="caution">
    <text evidence="1">The sequence shown here is derived from an EMBL/GenBank/DDBJ whole genome shotgun (WGS) entry which is preliminary data.</text>
</comment>
<gene>
    <name evidence="1" type="ORF">PROVRUST_08289</name>
</gene>
<accession>D1P7R6</accession>
<proteinExistence type="predicted"/>
<dbReference type="RefSeq" id="WP_006816277.1">
    <property type="nucleotide sequence ID" value="NZ_GG703823.1"/>
</dbReference>
<keyword evidence="2" id="KW-1185">Reference proteome</keyword>
<reference evidence="1" key="1">
    <citation type="submission" date="2009-12" db="EMBL/GenBank/DDBJ databases">
        <authorList>
            <person name="Weinstock G."/>
            <person name="Sodergren E."/>
            <person name="Clifton S."/>
            <person name="Fulton L."/>
            <person name="Fulton B."/>
            <person name="Courtney L."/>
            <person name="Fronick C."/>
            <person name="Harrison M."/>
            <person name="Strong C."/>
            <person name="Farmer C."/>
            <person name="Delahaunty K."/>
            <person name="Markovic C."/>
            <person name="Hall O."/>
            <person name="Minx P."/>
            <person name="Tomlinson C."/>
            <person name="Mitreva M."/>
            <person name="Nelson J."/>
            <person name="Hou S."/>
            <person name="Wollam A."/>
            <person name="Pepin K.H."/>
            <person name="Johnson M."/>
            <person name="Bhonagiri V."/>
            <person name="Nash W.E."/>
            <person name="Warren W."/>
            <person name="Chinwalla A."/>
            <person name="Mardis E.R."/>
            <person name="Wilson R.K."/>
        </authorList>
    </citation>
    <scope>NUCLEOTIDE SEQUENCE [LARGE SCALE GENOMIC DNA]</scope>
    <source>
        <strain evidence="1">DSM 4541</strain>
    </source>
</reference>
<sequence>MDNRRKDPHNLMSLRSFPLVSQAIQDGSLQLGYYRNRGRIAKVYTDNFFIAGLKSHPQKSESGETAFGIMSWLLDKPRLPGEKKLSYLLSALNQPEFSGFEFNSQQNLWVDSFHSPHQWHDGEPRSQAQLVDLLLPSGEWHRHYGVVVLSINANDQQVALVRHWLELTGGSLIILDNQQNPASPPIQKLLEELDSIPIEPPSLLPQPKTPTIDSPSGILVTAYPAIENEKNIEKSTYSLANLTHYASGLPKQPTSTTWVYEGVLTAPKSQRIHVYLDTLYVTEDLTFEVAQQTQQIRGADESGEIVLHHVPQGKQIDFKITTTTNGQPPDIRLGWGFADKESVEFIPNSAIRHSAISIDNSLPQKPKIAPVPKQTFLSHRFNQVISLPPSAINRLVLDQETLQNSHYFSISLHSSQQNIILKLDDVAVTEQGSWEDLTHEIEDKINQQLSQNELPSITLHYADSRMIIQCDGMTISQFQLKNQQILPILVVENSSKTADKLVIGTISGQLPIHEEIHHFQILESPLFGRVDLDPQTGEWHYLPDSHQSMKRHDQFDITAVMKDGSLSAPMSIHLNTEDAPLVSKPGKRIFTLQDPIYSQPKHRYQPVPHDMQVHGIQLAQTHLLAPDAPYFSLTANRWALLKVDITSPSSGNAPDLVAIIRNKAGNELEKITLIGPSVLPSELDAIPQTPSIDAQNLHRNSYTAPIKGMWIQPDMQIQIMAGNTPVTQPYTDSNGVFLPTVKNVTPMTSHVTNTSLYRQGHGTYAYSPLSWGLEASAKLPTHQFTLFSYPSTSLKPMLYPYVVKDEKGYVDKSTLIHPTYDSPNKVTEPLRSQIGWAYFDSQKAARRTQLYSEFFYSSIEHLPMRRGVSQVIGLATHNFGGGITKPSILWHEVFGHGLSLGHTTKAGYPYSSESHGGSIAYDQQRQQYTTYRKDDQHSEIIPAMYPADYPHYTEQYDAFLAHCDYLTYQAQSFLASIDERKTPREYLPVYQLNGTFLTLEDGTLHPYSRLAITETLGQLIPKTYRDANCHLVVIYATQSGLLSETISLSLSDNELNLNIPNKGELVRLDIIKTEDQIDIPIFQYRNPESLANRVFIHSDDNTPPEQLQMDDYWQGSPLFWSASQDNSVLRAKWVTDGQHHQQFFSLQKPFGGQPVDTQATFIPLNHLELLADESQPDSTHLDVQSEIRLLSDVNIHQTVDIRSLRLNHENLTYWVTLVILDSQGKHHETMPLESWYLEEDNGMLTIRGALDSTPNLNIAGIKVYIDQHLSDEIEASSILIYQNDQGTLAENSDLLNYDRPVEFNALISQMAGISEDKAKNSLQAEPIPITSTVLSMPLVA</sequence>